<dbReference type="Gene3D" id="2.30.110.10">
    <property type="entry name" value="Electron Transport, Fmn-binding Protein, Chain A"/>
    <property type="match status" value="1"/>
</dbReference>
<dbReference type="PANTHER" id="PTHR30466:SF1">
    <property type="entry name" value="FMN REDUCTASE (NADH) RUTF"/>
    <property type="match status" value="1"/>
</dbReference>
<name>A0A9X3S4A5_9ACTN</name>
<dbReference type="GO" id="GO:0042602">
    <property type="term" value="F:riboflavin reductase (NADPH) activity"/>
    <property type="evidence" value="ECO:0007669"/>
    <property type="project" value="TreeGrafter"/>
</dbReference>
<sequence>MTSVQEEPPFDSTELRRALGAFATGVTVVTTGGPAGLYGVTANSFTSVSLEPPLVLVCLRRRGSGRALIAANGAFAVNILTADQEDLCRRFARADRGSAMFDGIEHRPGRTGSPILAGAAHVECRVAAVQAAGDHVVVVGHVLALAVDPEATPLLFHAGRFLAA</sequence>
<comment type="caution">
    <text evidence="3">The sequence shown here is derived from an EMBL/GenBank/DDBJ whole genome shotgun (WGS) entry which is preliminary data.</text>
</comment>
<evidence type="ECO:0000313" key="3">
    <source>
        <dbReference type="EMBL" id="MDA0166500.1"/>
    </source>
</evidence>
<feature type="domain" description="Flavin reductase like" evidence="2">
    <location>
        <begin position="19"/>
        <end position="163"/>
    </location>
</feature>
<dbReference type="AlphaFoldDB" id="A0A9X3S4A5"/>
<evidence type="ECO:0000259" key="2">
    <source>
        <dbReference type="SMART" id="SM00903"/>
    </source>
</evidence>
<dbReference type="SMART" id="SM00903">
    <property type="entry name" value="Flavin_Reduct"/>
    <property type="match status" value="1"/>
</dbReference>
<evidence type="ECO:0000256" key="1">
    <source>
        <dbReference type="ARBA" id="ARBA00023002"/>
    </source>
</evidence>
<dbReference type="Pfam" id="PF01613">
    <property type="entry name" value="Flavin_Reduct"/>
    <property type="match status" value="1"/>
</dbReference>
<dbReference type="InterPro" id="IPR050268">
    <property type="entry name" value="NADH-dep_flavin_reductase"/>
</dbReference>
<accession>A0A9X3S4A5</accession>
<keyword evidence="4" id="KW-1185">Reference proteome</keyword>
<keyword evidence="1" id="KW-0560">Oxidoreductase</keyword>
<dbReference type="PANTHER" id="PTHR30466">
    <property type="entry name" value="FLAVIN REDUCTASE"/>
    <property type="match status" value="1"/>
</dbReference>
<dbReference type="EMBL" id="JAPDOD010000067">
    <property type="protein sequence ID" value="MDA0166500.1"/>
    <property type="molecule type" value="Genomic_DNA"/>
</dbReference>
<gene>
    <name evidence="3" type="ORF">OM076_39925</name>
</gene>
<dbReference type="InterPro" id="IPR012349">
    <property type="entry name" value="Split_barrel_FMN-bd"/>
</dbReference>
<evidence type="ECO:0000313" key="4">
    <source>
        <dbReference type="Proteomes" id="UP001149140"/>
    </source>
</evidence>
<proteinExistence type="predicted"/>
<dbReference type="Proteomes" id="UP001149140">
    <property type="component" value="Unassembled WGS sequence"/>
</dbReference>
<dbReference type="InterPro" id="IPR002563">
    <property type="entry name" value="Flavin_Rdtase-like_dom"/>
</dbReference>
<protein>
    <submittedName>
        <fullName evidence="3">Flavin reductase family protein</fullName>
    </submittedName>
</protein>
<reference evidence="3" key="1">
    <citation type="submission" date="2022-10" db="EMBL/GenBank/DDBJ databases">
        <title>The WGS of Solirubrobacter ginsenosidimutans DSM 21036.</title>
        <authorList>
            <person name="Jiang Z."/>
        </authorList>
    </citation>
    <scope>NUCLEOTIDE SEQUENCE</scope>
    <source>
        <strain evidence="3">DSM 21036</strain>
    </source>
</reference>
<dbReference type="GO" id="GO:0006208">
    <property type="term" value="P:pyrimidine nucleobase catabolic process"/>
    <property type="evidence" value="ECO:0007669"/>
    <property type="project" value="TreeGrafter"/>
</dbReference>
<dbReference type="GO" id="GO:0010181">
    <property type="term" value="F:FMN binding"/>
    <property type="evidence" value="ECO:0007669"/>
    <property type="project" value="InterPro"/>
</dbReference>
<organism evidence="3 4">
    <name type="scientific">Solirubrobacter ginsenosidimutans</name>
    <dbReference type="NCBI Taxonomy" id="490573"/>
    <lineage>
        <taxon>Bacteria</taxon>
        <taxon>Bacillati</taxon>
        <taxon>Actinomycetota</taxon>
        <taxon>Thermoleophilia</taxon>
        <taxon>Solirubrobacterales</taxon>
        <taxon>Solirubrobacteraceae</taxon>
        <taxon>Solirubrobacter</taxon>
    </lineage>
</organism>
<dbReference type="RefSeq" id="WP_270045758.1">
    <property type="nucleotide sequence ID" value="NZ_JAPDOD010000067.1"/>
</dbReference>
<dbReference type="SUPFAM" id="SSF50475">
    <property type="entry name" value="FMN-binding split barrel"/>
    <property type="match status" value="1"/>
</dbReference>